<sequence length="116" mass="12888">MIVAQSVKNTETAKGKGCEAGKKISGIKRHIAVDSQGLPHNTHVTTASISDKAGALEMFEQSPHTFPKLQNVMFDTGYMGKSFQEKMQALLGCLIEIVKRTEFHTFKVLPIRWIVE</sequence>
<dbReference type="Pfam" id="PF01609">
    <property type="entry name" value="DDE_Tnp_1"/>
    <property type="match status" value="1"/>
</dbReference>
<keyword evidence="3" id="KW-1185">Reference proteome</keyword>
<dbReference type="PANTHER" id="PTHR30007">
    <property type="entry name" value="PHP DOMAIN PROTEIN"/>
    <property type="match status" value="1"/>
</dbReference>
<dbReference type="GO" id="GO:0004803">
    <property type="term" value="F:transposase activity"/>
    <property type="evidence" value="ECO:0007669"/>
    <property type="project" value="InterPro"/>
</dbReference>
<dbReference type="AlphaFoldDB" id="A0A1T4QM41"/>
<dbReference type="InterPro" id="IPR002559">
    <property type="entry name" value="Transposase_11"/>
</dbReference>
<organism evidence="2 3">
    <name type="scientific">Pilibacter termitis</name>
    <dbReference type="NCBI Taxonomy" id="263852"/>
    <lineage>
        <taxon>Bacteria</taxon>
        <taxon>Bacillati</taxon>
        <taxon>Bacillota</taxon>
        <taxon>Bacilli</taxon>
        <taxon>Lactobacillales</taxon>
        <taxon>Enterococcaceae</taxon>
        <taxon>Pilibacter</taxon>
    </lineage>
</organism>
<protein>
    <submittedName>
        <fullName evidence="2">Transposase DDE domain-containing protein</fullName>
    </submittedName>
</protein>
<dbReference type="Proteomes" id="UP000190328">
    <property type="component" value="Unassembled WGS sequence"/>
</dbReference>
<dbReference type="STRING" id="263852.SAMN02745116_02239"/>
<reference evidence="3" key="1">
    <citation type="submission" date="2017-02" db="EMBL/GenBank/DDBJ databases">
        <authorList>
            <person name="Varghese N."/>
            <person name="Submissions S."/>
        </authorList>
    </citation>
    <scope>NUCLEOTIDE SEQUENCE [LARGE SCALE GENOMIC DNA]</scope>
    <source>
        <strain evidence="3">ATCC BAA-1030</strain>
    </source>
</reference>
<dbReference type="PANTHER" id="PTHR30007:SF0">
    <property type="entry name" value="TRANSPOSASE"/>
    <property type="match status" value="1"/>
</dbReference>
<feature type="domain" description="Transposase IS4-like" evidence="1">
    <location>
        <begin position="5"/>
        <end position="116"/>
    </location>
</feature>
<name>A0A1T4QM41_9ENTE</name>
<accession>A0A1T4QM41</accession>
<proteinExistence type="predicted"/>
<dbReference type="GO" id="GO:0003677">
    <property type="term" value="F:DNA binding"/>
    <property type="evidence" value="ECO:0007669"/>
    <property type="project" value="InterPro"/>
</dbReference>
<dbReference type="GO" id="GO:0006313">
    <property type="term" value="P:DNA transposition"/>
    <property type="evidence" value="ECO:0007669"/>
    <property type="project" value="InterPro"/>
</dbReference>
<dbReference type="EMBL" id="FUXI01000031">
    <property type="protein sequence ID" value="SKA04812.1"/>
    <property type="molecule type" value="Genomic_DNA"/>
</dbReference>
<evidence type="ECO:0000313" key="2">
    <source>
        <dbReference type="EMBL" id="SKA04812.1"/>
    </source>
</evidence>
<evidence type="ECO:0000313" key="3">
    <source>
        <dbReference type="Proteomes" id="UP000190328"/>
    </source>
</evidence>
<evidence type="ECO:0000259" key="1">
    <source>
        <dbReference type="Pfam" id="PF01609"/>
    </source>
</evidence>
<gene>
    <name evidence="2" type="ORF">SAMN02745116_02239</name>
</gene>